<evidence type="ECO:0000313" key="2">
    <source>
        <dbReference type="Proteomes" id="UP000016660"/>
    </source>
</evidence>
<dbReference type="Proteomes" id="UP000016660">
    <property type="component" value="Unassembled WGS sequence"/>
</dbReference>
<sequence length="39" mass="4567">MYAQRSCNFLCKENLFSLCWGVIYHVPNNLRMVCLLGTE</sequence>
<name>A0ABN0NS09_9BACT</name>
<dbReference type="EMBL" id="AWUY01000115">
    <property type="protein sequence ID" value="ERJ76697.1"/>
    <property type="molecule type" value="Genomic_DNA"/>
</dbReference>
<keyword evidence="2" id="KW-1185">Reference proteome</keyword>
<reference evidence="1 2" key="1">
    <citation type="submission" date="2013-06" db="EMBL/GenBank/DDBJ databases">
        <authorList>
            <person name="Weinstock G."/>
            <person name="Sodergren E."/>
            <person name="Lobos E.A."/>
            <person name="Fulton L."/>
            <person name="Fulton R."/>
            <person name="Courtney L."/>
            <person name="Fronick C."/>
            <person name="O'Laughlin M."/>
            <person name="Godfrey J."/>
            <person name="Wilson R.M."/>
            <person name="Miner T."/>
            <person name="Farmer C."/>
            <person name="Delehaunty K."/>
            <person name="Cordes M."/>
            <person name="Minx P."/>
            <person name="Tomlinson C."/>
            <person name="Chen J."/>
            <person name="Wollam A."/>
            <person name="Pepin K.H."/>
            <person name="Bhonagiri V."/>
            <person name="Zhang X."/>
            <person name="Warren W."/>
            <person name="Mitreva M."/>
            <person name="Mardis E.R."/>
            <person name="Wilson R.K."/>
        </authorList>
    </citation>
    <scope>NUCLEOTIDE SEQUENCE [LARGE SCALE GENOMIC DNA]</scope>
    <source>
        <strain evidence="1 2">ATCC 29426</strain>
    </source>
</reference>
<evidence type="ECO:0000313" key="1">
    <source>
        <dbReference type="EMBL" id="ERJ76697.1"/>
    </source>
</evidence>
<protein>
    <submittedName>
        <fullName evidence="1">Uncharacterized protein</fullName>
    </submittedName>
</protein>
<comment type="caution">
    <text evidence="1">The sequence shown here is derived from an EMBL/GenBank/DDBJ whole genome shotgun (WGS) entry which is preliminary data.</text>
</comment>
<proteinExistence type="predicted"/>
<organism evidence="1 2">
    <name type="scientific">Prevotella disiens JCM 6334 = ATCC 29426</name>
    <dbReference type="NCBI Taxonomy" id="1235811"/>
    <lineage>
        <taxon>Bacteria</taxon>
        <taxon>Pseudomonadati</taxon>
        <taxon>Bacteroidota</taxon>
        <taxon>Bacteroidia</taxon>
        <taxon>Bacteroidales</taxon>
        <taxon>Prevotellaceae</taxon>
        <taxon>Prevotella</taxon>
    </lineage>
</organism>
<accession>A0ABN0NS09</accession>
<gene>
    <name evidence="1" type="ORF">HMPREF0653_01393</name>
</gene>